<dbReference type="Proteomes" id="UP000214688">
    <property type="component" value="Chromosome"/>
</dbReference>
<dbReference type="PROSITE" id="PS51782">
    <property type="entry name" value="LYSM"/>
    <property type="match status" value="1"/>
</dbReference>
<dbReference type="Gene3D" id="3.10.350.10">
    <property type="entry name" value="LysM domain"/>
    <property type="match status" value="1"/>
</dbReference>
<dbReference type="PANTHER" id="PTHR34700:SF4">
    <property type="entry name" value="PHAGE-LIKE ELEMENT PBSX PROTEIN XKDP"/>
    <property type="match status" value="1"/>
</dbReference>
<dbReference type="CDD" id="cd00118">
    <property type="entry name" value="LysM"/>
    <property type="match status" value="1"/>
</dbReference>
<sequence>MSIGPFLLTYWDEVGSQRALVFPVAPQNINVKYAHEYHEVSVLGQGQTAFRGGDQLAELSFSSFFPRDYDQTLVDTWFYKNAGSLKSPQEFERIIHEIRQVGKPSRLMIGGTFFNADVMIRSFDVEHRGGEPGDVYFTITFKKHRALSVKKTEPKQAADPASGAGRPPSAPAPKTHTVVSGDTLWALAKRYLSDGAKYMEIYNLNVGVIGKDPNLIRPGQVLKLPESAAGGAPSLAGAMK</sequence>
<dbReference type="SMART" id="SM00257">
    <property type="entry name" value="LysM"/>
    <property type="match status" value="1"/>
</dbReference>
<feature type="region of interest" description="Disordered" evidence="1">
    <location>
        <begin position="148"/>
        <end position="177"/>
    </location>
</feature>
<accession>A0A223CXV2</accession>
<feature type="compositionally biased region" description="Low complexity" evidence="1">
    <location>
        <begin position="157"/>
        <end position="167"/>
    </location>
</feature>
<gene>
    <name evidence="3" type="ORF">CIG75_03135</name>
</gene>
<dbReference type="InterPro" id="IPR052196">
    <property type="entry name" value="Bact_Kbp"/>
</dbReference>
<reference evidence="3 4" key="1">
    <citation type="journal article" date="2015" name="Int. J. Syst. Evol. Microbiol.">
        <title>Tumebacillus algifaecis sp. nov., isolated from decomposing algal scum.</title>
        <authorList>
            <person name="Wu Y.F."/>
            <person name="Zhang B."/>
            <person name="Xing P."/>
            <person name="Wu Q.L."/>
            <person name="Liu S.J."/>
        </authorList>
    </citation>
    <scope>NUCLEOTIDE SEQUENCE [LARGE SCALE GENOMIC DNA]</scope>
    <source>
        <strain evidence="3 4">THMBR28</strain>
    </source>
</reference>
<dbReference type="RefSeq" id="WP_094235335.1">
    <property type="nucleotide sequence ID" value="NZ_CP022657.1"/>
</dbReference>
<dbReference type="SUPFAM" id="SSF54106">
    <property type="entry name" value="LysM domain"/>
    <property type="match status" value="1"/>
</dbReference>
<evidence type="ECO:0000256" key="1">
    <source>
        <dbReference type="SAM" id="MobiDB-lite"/>
    </source>
</evidence>
<evidence type="ECO:0000313" key="4">
    <source>
        <dbReference type="Proteomes" id="UP000214688"/>
    </source>
</evidence>
<evidence type="ECO:0000259" key="2">
    <source>
        <dbReference type="PROSITE" id="PS51782"/>
    </source>
</evidence>
<dbReference type="InterPro" id="IPR018392">
    <property type="entry name" value="LysM"/>
</dbReference>
<name>A0A223CXV2_9BACL</name>
<dbReference type="EMBL" id="CP022657">
    <property type="protein sequence ID" value="ASS74076.1"/>
    <property type="molecule type" value="Genomic_DNA"/>
</dbReference>
<protein>
    <recommendedName>
        <fullName evidence="2">LysM domain-containing protein</fullName>
    </recommendedName>
</protein>
<dbReference type="PANTHER" id="PTHR34700">
    <property type="entry name" value="POTASSIUM BINDING PROTEIN KBP"/>
    <property type="match status" value="1"/>
</dbReference>
<organism evidence="3 4">
    <name type="scientific">Tumebacillus algifaecis</name>
    <dbReference type="NCBI Taxonomy" id="1214604"/>
    <lineage>
        <taxon>Bacteria</taxon>
        <taxon>Bacillati</taxon>
        <taxon>Bacillota</taxon>
        <taxon>Bacilli</taxon>
        <taxon>Bacillales</taxon>
        <taxon>Alicyclobacillaceae</taxon>
        <taxon>Tumebacillus</taxon>
    </lineage>
</organism>
<feature type="domain" description="LysM" evidence="2">
    <location>
        <begin position="174"/>
        <end position="224"/>
    </location>
</feature>
<dbReference type="OrthoDB" id="9800780at2"/>
<dbReference type="Pfam" id="PF01476">
    <property type="entry name" value="LysM"/>
    <property type="match status" value="1"/>
</dbReference>
<evidence type="ECO:0000313" key="3">
    <source>
        <dbReference type="EMBL" id="ASS74076.1"/>
    </source>
</evidence>
<dbReference type="AlphaFoldDB" id="A0A223CXV2"/>
<proteinExistence type="predicted"/>
<dbReference type="KEGG" id="tab:CIG75_03135"/>
<dbReference type="InterPro" id="IPR036779">
    <property type="entry name" value="LysM_dom_sf"/>
</dbReference>
<keyword evidence="4" id="KW-1185">Reference proteome</keyword>